<sequence length="146" mass="16515">MEVSDPEKIMSRLLTDQLLGVLATQNNGQPYTNLVAFAASEKFKYLLFVTPKFTRKYSNLSLSQEASLMVDNRSNTVSDFKEATVLNAMGKVEEIDKDPEMITLYLAKHPYLSSFLKNPSSALMKFQVEKYIVATSFQNVVEIDML</sequence>
<dbReference type="SUPFAM" id="SSF50475">
    <property type="entry name" value="FMN-binding split barrel"/>
    <property type="match status" value="1"/>
</dbReference>
<gene>
    <name evidence="2" type="ORF">EFE41_08285</name>
    <name evidence="3" type="ORF">SAMN06264941_2092</name>
</gene>
<dbReference type="Proteomes" id="UP000193969">
    <property type="component" value="Unassembled WGS sequence"/>
</dbReference>
<evidence type="ECO:0000313" key="4">
    <source>
        <dbReference type="Proteomes" id="UP000193969"/>
    </source>
</evidence>
<accession>A0A1X7P3Y8</accession>
<dbReference type="EMBL" id="RJJH01000013">
    <property type="protein sequence ID" value="RNI10047.1"/>
    <property type="molecule type" value="Genomic_DNA"/>
</dbReference>
<evidence type="ECO:0000313" key="2">
    <source>
        <dbReference type="EMBL" id="RNI10047.1"/>
    </source>
</evidence>
<organism evidence="3 4">
    <name type="scientific">Methanohalophilus portucalensis FDF-1</name>
    <dbReference type="NCBI Taxonomy" id="523843"/>
    <lineage>
        <taxon>Archaea</taxon>
        <taxon>Methanobacteriati</taxon>
        <taxon>Methanobacteriota</taxon>
        <taxon>Stenosarchaea group</taxon>
        <taxon>Methanomicrobia</taxon>
        <taxon>Methanosarcinales</taxon>
        <taxon>Methanosarcinaceae</taxon>
        <taxon>Methanohalophilus</taxon>
    </lineage>
</organism>
<evidence type="ECO:0000259" key="1">
    <source>
        <dbReference type="Pfam" id="PF01243"/>
    </source>
</evidence>
<reference evidence="4" key="2">
    <citation type="submission" date="2017-04" db="EMBL/GenBank/DDBJ databases">
        <authorList>
            <person name="Varghese N."/>
            <person name="Submissions S."/>
        </authorList>
    </citation>
    <scope>NUCLEOTIDE SEQUENCE [LARGE SCALE GENOMIC DNA]</scope>
    <source>
        <strain evidence="4">FDF-1</strain>
    </source>
</reference>
<dbReference type="OrthoDB" id="121393at2157"/>
<protein>
    <submittedName>
        <fullName evidence="2 3">Pyridoxamine 5'-phosphate oxidase</fullName>
    </submittedName>
</protein>
<proteinExistence type="predicted"/>
<reference evidence="2 5" key="3">
    <citation type="submission" date="2018-10" db="EMBL/GenBank/DDBJ databases">
        <title>Cultivation of a novel Methanohalophilus strain from Kebrit Deep of the Red Sea and a genomic comparison of members of the genus Methanohalophilus.</title>
        <authorList>
            <person name="Guan Y."/>
            <person name="Ngugi D.K."/>
            <person name="Stingl U."/>
        </authorList>
    </citation>
    <scope>NUCLEOTIDE SEQUENCE [LARGE SCALE GENOMIC DNA]</scope>
    <source>
        <strain evidence="2 5">DSM 7471</strain>
    </source>
</reference>
<feature type="domain" description="Pyridoxamine 5'-phosphate oxidase N-terminal" evidence="1">
    <location>
        <begin position="11"/>
        <end position="129"/>
    </location>
</feature>
<evidence type="ECO:0000313" key="3">
    <source>
        <dbReference type="EMBL" id="SMH44548.1"/>
    </source>
</evidence>
<dbReference type="InterPro" id="IPR011576">
    <property type="entry name" value="Pyridox_Oxase_N"/>
</dbReference>
<keyword evidence="4" id="KW-1185">Reference proteome</keyword>
<dbReference type="Gene3D" id="2.30.110.10">
    <property type="entry name" value="Electron Transport, Fmn-binding Protein, Chain A"/>
    <property type="match status" value="1"/>
</dbReference>
<dbReference type="RefSeq" id="WP_085503735.1">
    <property type="nucleotide sequence ID" value="NZ_FXBN01000004.1"/>
</dbReference>
<dbReference type="AlphaFoldDB" id="A0A1X7P3Y8"/>
<dbReference type="Proteomes" id="UP000278252">
    <property type="component" value="Unassembled WGS sequence"/>
</dbReference>
<dbReference type="Pfam" id="PF01243">
    <property type="entry name" value="PNPOx_N"/>
    <property type="match status" value="1"/>
</dbReference>
<name>A0A1X7P3Y8_9EURY</name>
<dbReference type="InterPro" id="IPR012349">
    <property type="entry name" value="Split_barrel_FMN-bd"/>
</dbReference>
<reference evidence="3" key="1">
    <citation type="submission" date="2017-04" db="EMBL/GenBank/DDBJ databases">
        <authorList>
            <person name="Afonso C.L."/>
            <person name="Miller P.J."/>
            <person name="Scott M.A."/>
            <person name="Spackman E."/>
            <person name="Goraichik I."/>
            <person name="Dimitrov K.M."/>
            <person name="Suarez D.L."/>
            <person name="Swayne D.E."/>
        </authorList>
    </citation>
    <scope>NUCLEOTIDE SEQUENCE [LARGE SCALE GENOMIC DNA]</scope>
    <source>
        <strain evidence="3">FDF-1</strain>
    </source>
</reference>
<dbReference type="EMBL" id="FXBN01000004">
    <property type="protein sequence ID" value="SMH44548.1"/>
    <property type="molecule type" value="Genomic_DNA"/>
</dbReference>
<evidence type="ECO:0000313" key="5">
    <source>
        <dbReference type="Proteomes" id="UP000278252"/>
    </source>
</evidence>